<organism evidence="2 3">
    <name type="scientific">Nitrosomonas marina</name>
    <dbReference type="NCBI Taxonomy" id="917"/>
    <lineage>
        <taxon>Bacteria</taxon>
        <taxon>Pseudomonadati</taxon>
        <taxon>Pseudomonadota</taxon>
        <taxon>Betaproteobacteria</taxon>
        <taxon>Nitrosomonadales</taxon>
        <taxon>Nitrosomonadaceae</taxon>
        <taxon>Nitrosomonas</taxon>
    </lineage>
</organism>
<proteinExistence type="predicted"/>
<accession>A0A1H8ER40</accession>
<reference evidence="2 3" key="1">
    <citation type="submission" date="2016-10" db="EMBL/GenBank/DDBJ databases">
        <authorList>
            <person name="de Groot N.N."/>
        </authorList>
    </citation>
    <scope>NUCLEOTIDE SEQUENCE [LARGE SCALE GENOMIC DNA]</scope>
    <source>
        <strain evidence="2 3">Nm22</strain>
    </source>
</reference>
<evidence type="ECO:0000256" key="1">
    <source>
        <dbReference type="SAM" id="SignalP"/>
    </source>
</evidence>
<dbReference type="Pfam" id="PF10938">
    <property type="entry name" value="YfdX"/>
    <property type="match status" value="1"/>
</dbReference>
<feature type="signal peptide" evidence="1">
    <location>
        <begin position="1"/>
        <end position="24"/>
    </location>
</feature>
<evidence type="ECO:0000313" key="3">
    <source>
        <dbReference type="Proteomes" id="UP000199459"/>
    </source>
</evidence>
<protein>
    <submittedName>
        <fullName evidence="2">YfdX protein</fullName>
    </submittedName>
</protein>
<evidence type="ECO:0000313" key="2">
    <source>
        <dbReference type="EMBL" id="SEN21347.1"/>
    </source>
</evidence>
<sequence length="287" mass="32403">MSKKAFICGSTLALFLMQPGTFLAAERSETDMAGEKLLQQQQLRQSSLALANKMMGHISLAKFAMTIKMPRQTTHQIEKAQILRAILVSQLPEPRIEADFNYGKIDYAKNVRVKEHYVPVVDDVLLISDYEDIFDYLKTLNVQETDAGVVQLKVAINLDDTKDALDSALQSIEQEQYDKAQQTLAAAFSNAVIEEKEISDPVLAISENLSLAKAFMNNGQYEKSRFTFRHVQALMNDALEIGIDESVVKKYSGELDALQTALRKKDPSMARSIYDHIDEWIRVVRRP</sequence>
<keyword evidence="1" id="KW-0732">Signal</keyword>
<dbReference type="Proteomes" id="UP000199459">
    <property type="component" value="Unassembled WGS sequence"/>
</dbReference>
<feature type="chain" id="PRO_5011576776" evidence="1">
    <location>
        <begin position="25"/>
        <end position="287"/>
    </location>
</feature>
<gene>
    <name evidence="2" type="ORF">SAMN05216325_11063</name>
</gene>
<dbReference type="EMBL" id="FOCP01000010">
    <property type="protein sequence ID" value="SEN21347.1"/>
    <property type="molecule type" value="Genomic_DNA"/>
</dbReference>
<dbReference type="InterPro" id="IPR021236">
    <property type="entry name" value="Uncharacterised_YfdX"/>
</dbReference>
<dbReference type="AlphaFoldDB" id="A0A1H8ER40"/>
<name>A0A1H8ER40_9PROT</name>
<dbReference type="RefSeq" id="WP_090631259.1">
    <property type="nucleotide sequence ID" value="NZ_FOCP01000010.1"/>
</dbReference>